<protein>
    <submittedName>
        <fullName evidence="1">Uncharacterized protein</fullName>
    </submittedName>
</protein>
<dbReference type="AlphaFoldDB" id="A3ZP30"/>
<accession>A3ZP30</accession>
<dbReference type="STRING" id="314230.DSM3645_28022"/>
<dbReference type="EMBL" id="AANZ01000004">
    <property type="protein sequence ID" value="EAQ81504.1"/>
    <property type="molecule type" value="Genomic_DNA"/>
</dbReference>
<organism evidence="1 2">
    <name type="scientific">Blastopirellula marina DSM 3645</name>
    <dbReference type="NCBI Taxonomy" id="314230"/>
    <lineage>
        <taxon>Bacteria</taxon>
        <taxon>Pseudomonadati</taxon>
        <taxon>Planctomycetota</taxon>
        <taxon>Planctomycetia</taxon>
        <taxon>Pirellulales</taxon>
        <taxon>Pirellulaceae</taxon>
        <taxon>Blastopirellula</taxon>
    </lineage>
</organism>
<dbReference type="HOGENOM" id="CLU_2895030_0_0_0"/>
<dbReference type="Proteomes" id="UP000004358">
    <property type="component" value="Unassembled WGS sequence"/>
</dbReference>
<comment type="caution">
    <text evidence="1">The sequence shown here is derived from an EMBL/GenBank/DDBJ whole genome shotgun (WGS) entry which is preliminary data.</text>
</comment>
<name>A3ZP30_9BACT</name>
<evidence type="ECO:0000313" key="2">
    <source>
        <dbReference type="Proteomes" id="UP000004358"/>
    </source>
</evidence>
<reference evidence="1 2" key="1">
    <citation type="submission" date="2006-02" db="EMBL/GenBank/DDBJ databases">
        <authorList>
            <person name="Amann R."/>
            <person name="Ferriera S."/>
            <person name="Johnson J."/>
            <person name="Kravitz S."/>
            <person name="Halpern A."/>
            <person name="Remington K."/>
            <person name="Beeson K."/>
            <person name="Tran B."/>
            <person name="Rogers Y.-H."/>
            <person name="Friedman R."/>
            <person name="Venter J.C."/>
        </authorList>
    </citation>
    <scope>NUCLEOTIDE SEQUENCE [LARGE SCALE GENOMIC DNA]</scope>
    <source>
        <strain evidence="1 2">DSM 3645</strain>
    </source>
</reference>
<gene>
    <name evidence="1" type="ORF">DSM3645_28022</name>
</gene>
<sequence length="62" mass="7123">MGITWFEDTNRAKDTACKIWVRADSLEFVLGRFRSAASTPPITTIEKKELSTKNFFVQCTKH</sequence>
<proteinExistence type="predicted"/>
<evidence type="ECO:0000313" key="1">
    <source>
        <dbReference type="EMBL" id="EAQ81504.1"/>
    </source>
</evidence>